<dbReference type="EMBL" id="AUVB01000062">
    <property type="protein sequence ID" value="KGE03262.1"/>
    <property type="molecule type" value="Genomic_DNA"/>
</dbReference>
<dbReference type="Gene3D" id="3.40.50.11690">
    <property type="entry name" value="Cell division protein FtsQ/DivIB"/>
    <property type="match status" value="1"/>
</dbReference>
<comment type="function">
    <text evidence="9">Essential cell division protein. May link together the upstream cell division proteins, which are predominantly cytoplasmic, with the downstream cell division proteins, which are predominantly periplasmic. May control correct divisome assembly.</text>
</comment>
<sequence length="269" mass="29675">MAVRRKGKPAASRRQAPGLRARLPGRAAVGRWFNGALLLCALALVAVLAQRAWDGLLARPVGRIAVAGKLENVQRDEVRSVVAGVLDGGFVGADLAALRGHLEALPWVYEAAVRRRWPDTLEITVQEQLPIAHWGEEGFLNHEAEVFRTSAASRWQGLPTLDGPPGSQERLMDYYQRLRDMLAPADLKVTALRQDERGQLEARLADGLRLRLGSEEFLLRVQRFIDLYRDDLQARGPVVASVDLRYASGAAVTFHEPAQVAVVDPERGQ</sequence>
<dbReference type="GO" id="GO:0032153">
    <property type="term" value="C:cell division site"/>
    <property type="evidence" value="ECO:0007669"/>
    <property type="project" value="UniProtKB-UniRule"/>
</dbReference>
<dbReference type="InterPro" id="IPR013685">
    <property type="entry name" value="POTRA_FtsQ_type"/>
</dbReference>
<dbReference type="RefSeq" id="WP_035515901.1">
    <property type="nucleotide sequence ID" value="NZ_KN234758.1"/>
</dbReference>
<keyword evidence="4 9" id="KW-0132">Cell division</keyword>
<dbReference type="GO" id="GO:0043093">
    <property type="term" value="P:FtsZ-dependent cytokinesis"/>
    <property type="evidence" value="ECO:0007669"/>
    <property type="project" value="UniProtKB-UniRule"/>
</dbReference>
<feature type="domain" description="POTRA" evidence="10">
    <location>
        <begin position="59"/>
        <end position="128"/>
    </location>
</feature>
<dbReference type="InterPro" id="IPR034746">
    <property type="entry name" value="POTRA"/>
</dbReference>
<evidence type="ECO:0000256" key="1">
    <source>
        <dbReference type="ARBA" id="ARBA00004370"/>
    </source>
</evidence>
<evidence type="ECO:0000256" key="2">
    <source>
        <dbReference type="ARBA" id="ARBA00022475"/>
    </source>
</evidence>
<evidence type="ECO:0000259" key="10">
    <source>
        <dbReference type="PROSITE" id="PS51779"/>
    </source>
</evidence>
<dbReference type="Gene3D" id="3.10.20.310">
    <property type="entry name" value="membrane protein fhac"/>
    <property type="match status" value="1"/>
</dbReference>
<dbReference type="InterPro" id="IPR026579">
    <property type="entry name" value="FtsQ"/>
</dbReference>
<accession>A0A095VP60</accession>
<dbReference type="OrthoDB" id="9790370at2"/>
<dbReference type="GO" id="GO:0005886">
    <property type="term" value="C:plasma membrane"/>
    <property type="evidence" value="ECO:0007669"/>
    <property type="project" value="UniProtKB-SubCell"/>
</dbReference>
<dbReference type="InterPro" id="IPR005548">
    <property type="entry name" value="Cell_div_FtsQ/DivIB_C"/>
</dbReference>
<dbReference type="PANTHER" id="PTHR35851:SF1">
    <property type="entry name" value="CELL DIVISION PROTEIN FTSQ"/>
    <property type="match status" value="1"/>
</dbReference>
<evidence type="ECO:0000256" key="8">
    <source>
        <dbReference type="ARBA" id="ARBA00023306"/>
    </source>
</evidence>
<dbReference type="STRING" id="1265313.HRUBRA_02210"/>
<evidence type="ECO:0000256" key="9">
    <source>
        <dbReference type="HAMAP-Rule" id="MF_00911"/>
    </source>
</evidence>
<comment type="similarity">
    <text evidence="9">Belongs to the FtsQ/DivIB family. FtsQ subfamily.</text>
</comment>
<comment type="subcellular location">
    <subcellularLocation>
        <location evidence="9">Cell inner membrane</location>
        <topology evidence="9">Single-pass type II membrane protein</topology>
    </subcellularLocation>
    <subcellularLocation>
        <location evidence="1">Membrane</location>
    </subcellularLocation>
    <text evidence="9">Localizes to the division septum.</text>
</comment>
<dbReference type="AlphaFoldDB" id="A0A095VP60"/>
<dbReference type="InterPro" id="IPR045335">
    <property type="entry name" value="FtsQ_C_sf"/>
</dbReference>
<keyword evidence="12" id="KW-1185">Reference proteome</keyword>
<dbReference type="eggNOG" id="COG1589">
    <property type="taxonomic scope" value="Bacteria"/>
</dbReference>
<dbReference type="HAMAP" id="MF_00911">
    <property type="entry name" value="FtsQ_subfam"/>
    <property type="match status" value="1"/>
</dbReference>
<protein>
    <recommendedName>
        <fullName evidence="9">Cell division protein FtsQ</fullName>
    </recommendedName>
</protein>
<gene>
    <name evidence="9" type="primary">ftsQ</name>
    <name evidence="11" type="ORF">HRUBRA_02210</name>
</gene>
<evidence type="ECO:0000313" key="12">
    <source>
        <dbReference type="Proteomes" id="UP000029640"/>
    </source>
</evidence>
<keyword evidence="8 9" id="KW-0131">Cell cycle</keyword>
<name>A0A095VP60_9GAMM</name>
<comment type="caution">
    <text evidence="11">The sequence shown here is derived from an EMBL/GenBank/DDBJ whole genome shotgun (WGS) entry which is preliminary data.</text>
</comment>
<evidence type="ECO:0000256" key="7">
    <source>
        <dbReference type="ARBA" id="ARBA00023136"/>
    </source>
</evidence>
<evidence type="ECO:0000256" key="6">
    <source>
        <dbReference type="ARBA" id="ARBA00022989"/>
    </source>
</evidence>
<comment type="subunit">
    <text evidence="9">Part of a complex composed of FtsB, FtsL and FtsQ.</text>
</comment>
<organism evidence="11 12">
    <name type="scientific">Pseudohaliea rubra DSM 19751</name>
    <dbReference type="NCBI Taxonomy" id="1265313"/>
    <lineage>
        <taxon>Bacteria</taxon>
        <taxon>Pseudomonadati</taxon>
        <taxon>Pseudomonadota</taxon>
        <taxon>Gammaproteobacteria</taxon>
        <taxon>Cellvibrionales</taxon>
        <taxon>Halieaceae</taxon>
        <taxon>Pseudohaliea</taxon>
    </lineage>
</organism>
<keyword evidence="5 9" id="KW-0812">Transmembrane</keyword>
<evidence type="ECO:0000256" key="4">
    <source>
        <dbReference type="ARBA" id="ARBA00022618"/>
    </source>
</evidence>
<keyword evidence="6 9" id="KW-1133">Transmembrane helix</keyword>
<dbReference type="GO" id="GO:0090529">
    <property type="term" value="P:cell septum assembly"/>
    <property type="evidence" value="ECO:0007669"/>
    <property type="project" value="InterPro"/>
</dbReference>
<dbReference type="Proteomes" id="UP000029640">
    <property type="component" value="Unassembled WGS sequence"/>
</dbReference>
<dbReference type="Pfam" id="PF03799">
    <property type="entry name" value="FtsQ_DivIB_C"/>
    <property type="match status" value="1"/>
</dbReference>
<dbReference type="PANTHER" id="PTHR35851">
    <property type="entry name" value="CELL DIVISION PROTEIN FTSQ"/>
    <property type="match status" value="1"/>
</dbReference>
<dbReference type="HOGENOM" id="CLU_064041_0_0_6"/>
<evidence type="ECO:0000256" key="5">
    <source>
        <dbReference type="ARBA" id="ARBA00022692"/>
    </source>
</evidence>
<dbReference type="Pfam" id="PF08478">
    <property type="entry name" value="POTRA_1"/>
    <property type="match status" value="1"/>
</dbReference>
<dbReference type="PROSITE" id="PS51779">
    <property type="entry name" value="POTRA"/>
    <property type="match status" value="1"/>
</dbReference>
<keyword evidence="3 9" id="KW-0997">Cell inner membrane</keyword>
<evidence type="ECO:0000313" key="11">
    <source>
        <dbReference type="EMBL" id="KGE03262.1"/>
    </source>
</evidence>
<evidence type="ECO:0000256" key="3">
    <source>
        <dbReference type="ARBA" id="ARBA00022519"/>
    </source>
</evidence>
<keyword evidence="7 9" id="KW-0472">Membrane</keyword>
<reference evidence="11 12" key="1">
    <citation type="journal article" date="2014" name="Genome Announc.">
        <title>Genome Sequence of Gammaproteobacterial Pseudohaliea rubra Type Strain DSM 19751, Isolated from Coastal Seawater of the Mediterranean Sea.</title>
        <authorList>
            <person name="Spring S."/>
            <person name="Fiebig A."/>
            <person name="Riedel T."/>
            <person name="Goker M."/>
            <person name="Klenk H.P."/>
        </authorList>
    </citation>
    <scope>NUCLEOTIDE SEQUENCE [LARGE SCALE GENOMIC DNA]</scope>
    <source>
        <strain evidence="11 12">DSM 19751</strain>
    </source>
</reference>
<keyword evidence="2 9" id="KW-1003">Cell membrane</keyword>
<proteinExistence type="inferred from homology"/>